<sequence>MQNLSRLIVMFLVTSILTGCAALIGAGAAGGAYEYQNKQQLNKLEEDLKSGNIDHSEYLKRKKLIEEGSIIY</sequence>
<reference evidence="2" key="2">
    <citation type="submission" date="2021-02" db="EMBL/GenBank/DDBJ databases">
        <authorList>
            <person name="Han P."/>
        </authorList>
    </citation>
    <scope>NUCLEOTIDE SEQUENCE</scope>
    <source>
        <strain evidence="2">Nitrosomonas nitrosa 18-3D</strain>
    </source>
</reference>
<protein>
    <recommendedName>
        <fullName evidence="5">SHOCT domain-containing protein</fullName>
    </recommendedName>
</protein>
<dbReference type="EMBL" id="CAJNAP010000001">
    <property type="protein sequence ID" value="CAE6484921.1"/>
    <property type="molecule type" value="Genomic_DNA"/>
</dbReference>
<name>A0A1I4M746_9PROT</name>
<accession>A0A1I4M746</accession>
<dbReference type="PROSITE" id="PS51257">
    <property type="entry name" value="PROKAR_LIPOPROTEIN"/>
    <property type="match status" value="1"/>
</dbReference>
<feature type="signal peptide" evidence="1">
    <location>
        <begin position="1"/>
        <end position="21"/>
    </location>
</feature>
<dbReference type="RefSeq" id="WP_143068200.1">
    <property type="nucleotide sequence ID" value="NZ_FOUF01000003.1"/>
</dbReference>
<organism evidence="3 4">
    <name type="scientific">Nitrosomonas nitrosa</name>
    <dbReference type="NCBI Taxonomy" id="52442"/>
    <lineage>
        <taxon>Bacteria</taxon>
        <taxon>Pseudomonadati</taxon>
        <taxon>Pseudomonadota</taxon>
        <taxon>Betaproteobacteria</taxon>
        <taxon>Nitrosomonadales</taxon>
        <taxon>Nitrosomonadaceae</taxon>
        <taxon>Nitrosomonas</taxon>
    </lineage>
</organism>
<keyword evidence="1" id="KW-0732">Signal</keyword>
<dbReference type="AlphaFoldDB" id="A0A1I4M746"/>
<evidence type="ECO:0000313" key="4">
    <source>
        <dbReference type="Proteomes" id="UP000199561"/>
    </source>
</evidence>
<evidence type="ECO:0000313" key="3">
    <source>
        <dbReference type="EMBL" id="SFL99054.1"/>
    </source>
</evidence>
<dbReference type="Proteomes" id="UP000199561">
    <property type="component" value="Unassembled WGS sequence"/>
</dbReference>
<feature type="chain" id="PRO_5036021417" description="SHOCT domain-containing protein" evidence="1">
    <location>
        <begin position="22"/>
        <end position="72"/>
    </location>
</feature>
<dbReference type="Proteomes" id="UP000601736">
    <property type="component" value="Unassembled WGS sequence"/>
</dbReference>
<keyword evidence="4" id="KW-1185">Reference proteome</keyword>
<reference evidence="3 4" key="1">
    <citation type="submission" date="2016-10" db="EMBL/GenBank/DDBJ databases">
        <authorList>
            <person name="de Groot N.N."/>
        </authorList>
    </citation>
    <scope>NUCLEOTIDE SEQUENCE [LARGE SCALE GENOMIC DNA]</scope>
    <source>
        <strain evidence="3 4">Nm146</strain>
    </source>
</reference>
<evidence type="ECO:0008006" key="5">
    <source>
        <dbReference type="Google" id="ProtNLM"/>
    </source>
</evidence>
<proteinExistence type="predicted"/>
<dbReference type="EMBL" id="FOUF01000003">
    <property type="protein sequence ID" value="SFL99054.1"/>
    <property type="molecule type" value="Genomic_DNA"/>
</dbReference>
<gene>
    <name evidence="2" type="ORF">NMYAN_10225</name>
    <name evidence="3" type="ORF">SAMN05421880_103142</name>
</gene>
<evidence type="ECO:0000313" key="2">
    <source>
        <dbReference type="EMBL" id="CAE6484921.1"/>
    </source>
</evidence>
<evidence type="ECO:0000256" key="1">
    <source>
        <dbReference type="SAM" id="SignalP"/>
    </source>
</evidence>